<sequence>MKVLLIDDQELVLLTIEKLLKDLGYLVQSVNNMADGIQVYDSYEPDLVITDIDMPVIPNSTFEYKTLDFIKKKSGLEIIKYIRLIKKSTIPIMVLSGNKNADMIANAFSLGANEYMVKPLSLNEIGTRVEKLIGSAKRRKAHKTAIGMIQKSCIGIVIPFNYKTGDVWVEEWSQFVNQNLNYHICLVNYNLGHDCDCNQLEKFNSMNKRITVLNFKQAVTKAEAIRLGVLYLEQKHQFDFIVLRNTYCLNSQVGIKDAIEIALQMDCKYSHIGTTIVSDSSFFHKIFQKLFMGIPCNLIKQFGYFQQDKIETSIFSSEIVKEVFQSPFRVDSNFQEEIKQRAQPYLL</sequence>
<keyword evidence="1 2" id="KW-0597">Phosphoprotein</keyword>
<accession>A0ABR7JH41</accession>
<reference evidence="4 5" key="1">
    <citation type="submission" date="2020-08" db="EMBL/GenBank/DDBJ databases">
        <title>Description of novel Flavobacterium F-400 isolate.</title>
        <authorList>
            <person name="Saticioglu I."/>
            <person name="Duman M."/>
            <person name="Altun S."/>
        </authorList>
    </citation>
    <scope>NUCLEOTIDE SEQUENCE [LARGE SCALE GENOMIC DNA]</scope>
    <source>
        <strain evidence="4 5">F-400</strain>
    </source>
</reference>
<dbReference type="InterPro" id="IPR011006">
    <property type="entry name" value="CheY-like_superfamily"/>
</dbReference>
<organism evidence="4 5">
    <name type="scientific">Flavobacterium turcicum</name>
    <dbReference type="NCBI Taxonomy" id="2764718"/>
    <lineage>
        <taxon>Bacteria</taxon>
        <taxon>Pseudomonadati</taxon>
        <taxon>Bacteroidota</taxon>
        <taxon>Flavobacteriia</taxon>
        <taxon>Flavobacteriales</taxon>
        <taxon>Flavobacteriaceae</taxon>
        <taxon>Flavobacterium</taxon>
    </lineage>
</organism>
<gene>
    <name evidence="4" type="ORF">H8R26_10330</name>
</gene>
<dbReference type="CDD" id="cd00156">
    <property type="entry name" value="REC"/>
    <property type="match status" value="1"/>
</dbReference>
<dbReference type="Pfam" id="PF00072">
    <property type="entry name" value="Response_reg"/>
    <property type="match status" value="1"/>
</dbReference>
<dbReference type="SMART" id="SM00448">
    <property type="entry name" value="REC"/>
    <property type="match status" value="1"/>
</dbReference>
<keyword evidence="5" id="KW-1185">Reference proteome</keyword>
<feature type="domain" description="Response regulatory" evidence="3">
    <location>
        <begin position="2"/>
        <end position="133"/>
    </location>
</feature>
<dbReference type="InterPro" id="IPR050595">
    <property type="entry name" value="Bact_response_regulator"/>
</dbReference>
<dbReference type="Gene3D" id="3.40.50.2300">
    <property type="match status" value="1"/>
</dbReference>
<dbReference type="PANTHER" id="PTHR44591:SF23">
    <property type="entry name" value="CHEY SUBFAMILY"/>
    <property type="match status" value="1"/>
</dbReference>
<evidence type="ECO:0000259" key="3">
    <source>
        <dbReference type="PROSITE" id="PS50110"/>
    </source>
</evidence>
<dbReference type="RefSeq" id="WP_166135791.1">
    <property type="nucleotide sequence ID" value="NZ_JAAOBY010000004.1"/>
</dbReference>
<feature type="modified residue" description="4-aspartylphosphate" evidence="2">
    <location>
        <position position="51"/>
    </location>
</feature>
<proteinExistence type="predicted"/>
<protein>
    <submittedName>
        <fullName evidence="4">Response regulator</fullName>
    </submittedName>
</protein>
<evidence type="ECO:0000256" key="1">
    <source>
        <dbReference type="ARBA" id="ARBA00022553"/>
    </source>
</evidence>
<dbReference type="PROSITE" id="PS50110">
    <property type="entry name" value="RESPONSE_REGULATORY"/>
    <property type="match status" value="1"/>
</dbReference>
<evidence type="ECO:0000313" key="4">
    <source>
        <dbReference type="EMBL" id="MBC5863820.1"/>
    </source>
</evidence>
<evidence type="ECO:0000256" key="2">
    <source>
        <dbReference type="PROSITE-ProRule" id="PRU00169"/>
    </source>
</evidence>
<evidence type="ECO:0000313" key="5">
    <source>
        <dbReference type="Proteomes" id="UP000621670"/>
    </source>
</evidence>
<dbReference type="EMBL" id="JACRUM010000005">
    <property type="protein sequence ID" value="MBC5863820.1"/>
    <property type="molecule type" value="Genomic_DNA"/>
</dbReference>
<dbReference type="Proteomes" id="UP000621670">
    <property type="component" value="Unassembled WGS sequence"/>
</dbReference>
<name>A0ABR7JH41_9FLAO</name>
<dbReference type="SUPFAM" id="SSF52172">
    <property type="entry name" value="CheY-like"/>
    <property type="match status" value="1"/>
</dbReference>
<dbReference type="InterPro" id="IPR001789">
    <property type="entry name" value="Sig_transdc_resp-reg_receiver"/>
</dbReference>
<comment type="caution">
    <text evidence="4">The sequence shown here is derived from an EMBL/GenBank/DDBJ whole genome shotgun (WGS) entry which is preliminary data.</text>
</comment>
<dbReference type="PANTHER" id="PTHR44591">
    <property type="entry name" value="STRESS RESPONSE REGULATOR PROTEIN 1"/>
    <property type="match status" value="1"/>
</dbReference>